<comment type="similarity">
    <text evidence="3">Belongs to the CotF family.</text>
</comment>
<dbReference type="AlphaFoldDB" id="A0A8J4GZ11"/>
<proteinExistence type="inferred from homology"/>
<gene>
    <name evidence="5" type="ORF">XYCOK13_05930</name>
</gene>
<dbReference type="InterPro" id="IPR012347">
    <property type="entry name" value="Ferritin-like"/>
</dbReference>
<reference evidence="5" key="1">
    <citation type="submission" date="2021-04" db="EMBL/GenBank/DDBJ databases">
        <title>Draft genome sequence of Xylanibacillus composti strain K13.</title>
        <authorList>
            <person name="Uke A."/>
            <person name="Chhe C."/>
            <person name="Baramee S."/>
            <person name="Kosugi A."/>
        </authorList>
    </citation>
    <scope>NUCLEOTIDE SEQUENCE</scope>
    <source>
        <strain evidence="5">K13</strain>
    </source>
</reference>
<evidence type="ECO:0000313" key="6">
    <source>
        <dbReference type="Proteomes" id="UP000677918"/>
    </source>
</evidence>
<dbReference type="RefSeq" id="WP_213410396.1">
    <property type="nucleotide sequence ID" value="NZ_BOVK01000006.1"/>
</dbReference>
<name>A0A8J4GZ11_9BACL</name>
<evidence type="ECO:0000256" key="1">
    <source>
        <dbReference type="ARBA" id="ARBA00022969"/>
    </source>
</evidence>
<evidence type="ECO:0000256" key="2">
    <source>
        <dbReference type="ARBA" id="ARBA00024325"/>
    </source>
</evidence>
<dbReference type="InterPro" id="IPR012851">
    <property type="entry name" value="Spore_coat_CotF-like"/>
</dbReference>
<organism evidence="5 6">
    <name type="scientific">Xylanibacillus composti</name>
    <dbReference type="NCBI Taxonomy" id="1572762"/>
    <lineage>
        <taxon>Bacteria</taxon>
        <taxon>Bacillati</taxon>
        <taxon>Bacillota</taxon>
        <taxon>Bacilli</taxon>
        <taxon>Bacillales</taxon>
        <taxon>Paenibacillaceae</taxon>
        <taxon>Xylanibacillus</taxon>
    </lineage>
</organism>
<comment type="caution">
    <text evidence="5">The sequence shown here is derived from an EMBL/GenBank/DDBJ whole genome shotgun (WGS) entry which is preliminary data.</text>
</comment>
<dbReference type="EMBL" id="BOVK01000006">
    <property type="protein sequence ID" value="GIQ67769.1"/>
    <property type="molecule type" value="Genomic_DNA"/>
</dbReference>
<evidence type="ECO:0000313" key="5">
    <source>
        <dbReference type="EMBL" id="GIQ67769.1"/>
    </source>
</evidence>
<evidence type="ECO:0008006" key="7">
    <source>
        <dbReference type="Google" id="ProtNLM"/>
    </source>
</evidence>
<dbReference type="Proteomes" id="UP000677918">
    <property type="component" value="Unassembled WGS sequence"/>
</dbReference>
<dbReference type="PANTHER" id="PTHR39183">
    <property type="entry name" value="SPORE COAT PROTEIN F-LIKE PROTEIN YHCQ"/>
    <property type="match status" value="1"/>
</dbReference>
<feature type="region of interest" description="Disordered" evidence="4">
    <location>
        <begin position="181"/>
        <end position="200"/>
    </location>
</feature>
<evidence type="ECO:0000256" key="4">
    <source>
        <dbReference type="SAM" id="MobiDB-lite"/>
    </source>
</evidence>
<dbReference type="Gene3D" id="1.20.1260.10">
    <property type="match status" value="1"/>
</dbReference>
<feature type="compositionally biased region" description="Polar residues" evidence="4">
    <location>
        <begin position="222"/>
        <end position="288"/>
    </location>
</feature>
<dbReference type="Pfam" id="PF07875">
    <property type="entry name" value="Coat_F"/>
    <property type="match status" value="1"/>
</dbReference>
<dbReference type="PANTHER" id="PTHR39183:SF1">
    <property type="entry name" value="SPORE COAT PROTEIN F-LIKE PROTEIN YHCQ"/>
    <property type="match status" value="1"/>
</dbReference>
<feature type="compositionally biased region" description="Polar residues" evidence="4">
    <location>
        <begin position="187"/>
        <end position="200"/>
    </location>
</feature>
<keyword evidence="6" id="KW-1185">Reference proteome</keyword>
<keyword evidence="1" id="KW-0749">Sporulation</keyword>
<comment type="subcellular location">
    <subcellularLocation>
        <location evidence="2">Spore coat</location>
    </subcellularLocation>
</comment>
<evidence type="ECO:0000256" key="3">
    <source>
        <dbReference type="ARBA" id="ARBA00024344"/>
    </source>
</evidence>
<protein>
    <recommendedName>
        <fullName evidence="7">Spore coat protein</fullName>
    </recommendedName>
</protein>
<feature type="region of interest" description="Disordered" evidence="4">
    <location>
        <begin position="210"/>
        <end position="306"/>
    </location>
</feature>
<sequence>MAAHLGAHEVMEMHEVMNNAINCLNQFQLYRSFAKDPQLQQIMDRQLQFAINEYNAMVNMAQQKGGGQAVPYRSPKQITPVYGLDNPGTQAPNMSVHQMDDRDVASGMLSSHKSSALFKMIAALECADPQLRSMLQQGAVNCSEQAYEIWQYMNQKGYYQVPTMKEMTTNTVMNSYQQAGNMGRMPASQQDSMLGYNQPQADTLNHMAGQHQTGAMERTRGQHQTGAASYLSQQQGGAIMASQHQSGSMQTAGQHQTGSANAASGQHQSASMTASLSNQQAGGTPDSASRQRSDEESMPAEPGFPQ</sequence>
<accession>A0A8J4GZ11</accession>
<dbReference type="GO" id="GO:0030435">
    <property type="term" value="P:sporulation resulting in formation of a cellular spore"/>
    <property type="evidence" value="ECO:0007669"/>
    <property type="project" value="UniProtKB-KW"/>
</dbReference>